<reference evidence="2 3" key="1">
    <citation type="submission" date="2015-11" db="EMBL/GenBank/DDBJ databases">
        <title>The limits of bacterial species coexistence and the symbiotic plasmid transference in sympatric Rhizobium populations.</title>
        <authorList>
            <person name="Perez-Carrascal O.M."/>
            <person name="VanInsberghe D."/>
            <person name="Juarez S."/>
            <person name="Polz M.F."/>
            <person name="Vinuesa P."/>
            <person name="Gonzalez V."/>
        </authorList>
    </citation>
    <scope>NUCLEOTIDE SEQUENCE [LARGE SCALE GENOMIC DNA]</scope>
    <source>
        <strain evidence="2 3">N771</strain>
    </source>
</reference>
<protein>
    <submittedName>
        <fullName evidence="2">Uncharacterized protein</fullName>
    </submittedName>
</protein>
<organism evidence="2 3">
    <name type="scientific">Rhizobium phaseoli</name>
    <dbReference type="NCBI Taxonomy" id="396"/>
    <lineage>
        <taxon>Bacteria</taxon>
        <taxon>Pseudomonadati</taxon>
        <taxon>Pseudomonadota</taxon>
        <taxon>Alphaproteobacteria</taxon>
        <taxon>Hyphomicrobiales</taxon>
        <taxon>Rhizobiaceae</taxon>
        <taxon>Rhizobium/Agrobacterium group</taxon>
        <taxon>Rhizobium</taxon>
    </lineage>
</organism>
<dbReference type="EMBL" id="CP013568">
    <property type="protein sequence ID" value="ANL84156.1"/>
    <property type="molecule type" value="Genomic_DNA"/>
</dbReference>
<sequence length="74" mass="8013">MAKLTSWLGCVSGHEMNLYILARRFSIITLFAAIFAITFSAVVVHEGGGGTQSHFGANYTCLERNGTFCAPTVR</sequence>
<keyword evidence="1" id="KW-0812">Transmembrane</keyword>
<name>A0ABM6C7I4_9HYPH</name>
<proteinExistence type="predicted"/>
<keyword evidence="1" id="KW-1133">Transmembrane helix</keyword>
<accession>A0ABM6C7I4</accession>
<keyword evidence="3" id="KW-1185">Reference proteome</keyword>
<evidence type="ECO:0000313" key="2">
    <source>
        <dbReference type="EMBL" id="ANL84156.1"/>
    </source>
</evidence>
<gene>
    <name evidence="2" type="ORF">AMC81_CH01349</name>
</gene>
<feature type="transmembrane region" description="Helical" evidence="1">
    <location>
        <begin position="25"/>
        <end position="44"/>
    </location>
</feature>
<evidence type="ECO:0000256" key="1">
    <source>
        <dbReference type="SAM" id="Phobius"/>
    </source>
</evidence>
<keyword evidence="1" id="KW-0472">Membrane</keyword>
<evidence type="ECO:0000313" key="3">
    <source>
        <dbReference type="Proteomes" id="UP000078551"/>
    </source>
</evidence>
<dbReference type="Proteomes" id="UP000078551">
    <property type="component" value="Chromosome"/>
</dbReference>